<evidence type="ECO:0000256" key="3">
    <source>
        <dbReference type="ARBA" id="ARBA00022723"/>
    </source>
</evidence>
<keyword evidence="3" id="KW-0479">Metal-binding</keyword>
<comment type="cofactor">
    <cofactor evidence="1">
        <name>Zn(2+)</name>
        <dbReference type="ChEBI" id="CHEBI:29105"/>
    </cofactor>
</comment>
<dbReference type="InterPro" id="IPR051156">
    <property type="entry name" value="Mito/Outer_Membr_Metalloprot"/>
</dbReference>
<dbReference type="Gene3D" id="1.25.40.10">
    <property type="entry name" value="Tetratricopeptide repeat domain"/>
    <property type="match status" value="1"/>
</dbReference>
<dbReference type="eggNOG" id="COG4783">
    <property type="taxonomic scope" value="Bacteria"/>
</dbReference>
<evidence type="ECO:0000256" key="4">
    <source>
        <dbReference type="ARBA" id="ARBA00022801"/>
    </source>
</evidence>
<dbReference type="EMBL" id="JMQM01000001">
    <property type="protein sequence ID" value="KFB10035.1"/>
    <property type="molecule type" value="Genomic_DNA"/>
</dbReference>
<gene>
    <name evidence="9" type="ORF">EL18_01063</name>
</gene>
<evidence type="ECO:0000256" key="6">
    <source>
        <dbReference type="ARBA" id="ARBA00023049"/>
    </source>
</evidence>
<feature type="domain" description="Peptidase M48" evidence="8">
    <location>
        <begin position="68"/>
        <end position="264"/>
    </location>
</feature>
<protein>
    <submittedName>
        <fullName evidence="9">Peptidase M48, Ste24p</fullName>
    </submittedName>
</protein>
<name>A0A084UAP9_9HYPH</name>
<keyword evidence="10" id="KW-1185">Reference proteome</keyword>
<evidence type="ECO:0000256" key="7">
    <source>
        <dbReference type="SAM" id="Phobius"/>
    </source>
</evidence>
<evidence type="ECO:0000256" key="1">
    <source>
        <dbReference type="ARBA" id="ARBA00001947"/>
    </source>
</evidence>
<keyword evidence="7" id="KW-0812">Transmembrane</keyword>
<comment type="caution">
    <text evidence="9">The sequence shown here is derived from an EMBL/GenBank/DDBJ whole genome shotgun (WGS) entry which is preliminary data.</text>
</comment>
<dbReference type="CDD" id="cd07324">
    <property type="entry name" value="M48C_Oma1-like"/>
    <property type="match status" value="1"/>
</dbReference>
<evidence type="ECO:0000313" key="9">
    <source>
        <dbReference type="EMBL" id="KFB10035.1"/>
    </source>
</evidence>
<evidence type="ECO:0000313" key="10">
    <source>
        <dbReference type="Proteomes" id="UP000053675"/>
    </source>
</evidence>
<dbReference type="Pfam" id="PF01435">
    <property type="entry name" value="Peptidase_M48"/>
    <property type="match status" value="1"/>
</dbReference>
<sequence>MSPSNELDWQGVLFQTFCSSTNFNGMNMFSRSRRSFVSRLGVAITVGASLVLTSLPATAQRSVPVVRDAEIERYVEDVASPILKAAGLQSGVDLILVNDHRFNAFVAGRRIFLHTGALLTAETPNEIAGVLAHEAGHIAGGHQERLRQQMARAQTMAVVAMLAGIGAGVAGAAADLPGLPQAGMGIAAGGTEAARRSVLGYQRGEELTADRTAIEYLNRTKQSAAGMLKTFDRMARDLSLSGVNVDPYQSSHPMPRDRLATLETLARQSPYYAVQDPAALRTRHDLVRAKIAAYTGGANAVRRVFRGQSNNLGAVYGETIATYLNGSSRDALARVERLIAAQPSNPYFHELKGEILLKANNPAAAANAYAKAIQLAPGNPGLLQIGYGRALLATGQPEHVRKAAEILKAALTREPEYAAGYRFLAQAYGQLGDVGAAELATAEGHYHSGQVREAKIFAARAQQRLQRGTPNWLRAQDIINARN</sequence>
<dbReference type="Pfam" id="PF13432">
    <property type="entry name" value="TPR_16"/>
    <property type="match status" value="1"/>
</dbReference>
<feature type="transmembrane region" description="Helical" evidence="7">
    <location>
        <begin position="36"/>
        <end position="57"/>
    </location>
</feature>
<keyword evidence="6" id="KW-0482">Metalloprotease</keyword>
<dbReference type="InterPro" id="IPR001915">
    <property type="entry name" value="Peptidase_M48"/>
</dbReference>
<evidence type="ECO:0000256" key="2">
    <source>
        <dbReference type="ARBA" id="ARBA00022670"/>
    </source>
</evidence>
<dbReference type="Proteomes" id="UP000053675">
    <property type="component" value="Unassembled WGS sequence"/>
</dbReference>
<organism evidence="9 10">
    <name type="scientific">Nitratireductor basaltis</name>
    <dbReference type="NCBI Taxonomy" id="472175"/>
    <lineage>
        <taxon>Bacteria</taxon>
        <taxon>Pseudomonadati</taxon>
        <taxon>Pseudomonadota</taxon>
        <taxon>Alphaproteobacteria</taxon>
        <taxon>Hyphomicrobiales</taxon>
        <taxon>Phyllobacteriaceae</taxon>
        <taxon>Nitratireductor</taxon>
    </lineage>
</organism>
<dbReference type="STRING" id="472175.EL18_01063"/>
<accession>A0A084UAP9</accession>
<keyword evidence="5" id="KW-0862">Zinc</keyword>
<proteinExistence type="predicted"/>
<keyword evidence="7" id="KW-0472">Membrane</keyword>
<evidence type="ECO:0000256" key="5">
    <source>
        <dbReference type="ARBA" id="ARBA00022833"/>
    </source>
</evidence>
<evidence type="ECO:0000259" key="8">
    <source>
        <dbReference type="Pfam" id="PF01435"/>
    </source>
</evidence>
<dbReference type="GO" id="GO:0046872">
    <property type="term" value="F:metal ion binding"/>
    <property type="evidence" value="ECO:0007669"/>
    <property type="project" value="UniProtKB-KW"/>
</dbReference>
<reference evidence="9 10" key="1">
    <citation type="submission" date="2014-05" db="EMBL/GenBank/DDBJ databases">
        <title>Draft Genome Sequence of Nitratireductor basaltis Strain UMTGB225, A Marine Bacterium Isolated from Green Barrel Tunicate.</title>
        <authorList>
            <person name="Gan H.Y."/>
        </authorList>
    </citation>
    <scope>NUCLEOTIDE SEQUENCE [LARGE SCALE GENOMIC DNA]</scope>
    <source>
        <strain evidence="9 10">UMTGB225</strain>
    </source>
</reference>
<dbReference type="AlphaFoldDB" id="A0A084UAP9"/>
<keyword evidence="7" id="KW-1133">Transmembrane helix</keyword>
<dbReference type="GO" id="GO:0004222">
    <property type="term" value="F:metalloendopeptidase activity"/>
    <property type="evidence" value="ECO:0007669"/>
    <property type="project" value="InterPro"/>
</dbReference>
<keyword evidence="2" id="KW-0645">Protease</keyword>
<dbReference type="Gene3D" id="3.30.2010.10">
    <property type="entry name" value="Metalloproteases ('zincins'), catalytic domain"/>
    <property type="match status" value="1"/>
</dbReference>
<dbReference type="GO" id="GO:0016020">
    <property type="term" value="C:membrane"/>
    <property type="evidence" value="ECO:0007669"/>
    <property type="project" value="TreeGrafter"/>
</dbReference>
<dbReference type="GO" id="GO:0051603">
    <property type="term" value="P:proteolysis involved in protein catabolic process"/>
    <property type="evidence" value="ECO:0007669"/>
    <property type="project" value="TreeGrafter"/>
</dbReference>
<dbReference type="PANTHER" id="PTHR22726:SF1">
    <property type="entry name" value="METALLOENDOPEPTIDASE OMA1, MITOCHONDRIAL"/>
    <property type="match status" value="1"/>
</dbReference>
<keyword evidence="4" id="KW-0378">Hydrolase</keyword>
<dbReference type="PATRIC" id="fig|472175.3.peg.1072"/>
<dbReference type="SUPFAM" id="SSF48452">
    <property type="entry name" value="TPR-like"/>
    <property type="match status" value="1"/>
</dbReference>
<dbReference type="InterPro" id="IPR011990">
    <property type="entry name" value="TPR-like_helical_dom_sf"/>
</dbReference>
<dbReference type="PANTHER" id="PTHR22726">
    <property type="entry name" value="METALLOENDOPEPTIDASE OMA1"/>
    <property type="match status" value="1"/>
</dbReference>